<dbReference type="GO" id="GO:0030395">
    <property type="term" value="F:lactose binding"/>
    <property type="evidence" value="ECO:0007669"/>
    <property type="project" value="TreeGrafter"/>
</dbReference>
<evidence type="ECO:0000313" key="9">
    <source>
        <dbReference type="EMBL" id="AJI20923.1"/>
    </source>
</evidence>
<keyword evidence="4" id="KW-0997">Cell inner membrane</keyword>
<organism evidence="9 10">
    <name type="scientific">Priestia megaterium (strain ATCC 14581 / DSM 32 / CCUG 1817 / JCM 2506 / NBRC 15308 / NCIMB 9376 / NCTC 10342 / NRRL B-14308 / VKM B-512 / Ford 19)</name>
    <name type="common">Bacillus megaterium</name>
    <dbReference type="NCBI Taxonomy" id="1348623"/>
    <lineage>
        <taxon>Bacteria</taxon>
        <taxon>Bacillati</taxon>
        <taxon>Bacillota</taxon>
        <taxon>Bacilli</taxon>
        <taxon>Bacillales</taxon>
        <taxon>Bacillaceae</taxon>
        <taxon>Priestia</taxon>
    </lineage>
</organism>
<dbReference type="InterPro" id="IPR000576">
    <property type="entry name" value="LacY/RafB_perm_fam"/>
</dbReference>
<dbReference type="EMBL" id="CP009920">
    <property type="protein sequence ID" value="AJI20923.1"/>
    <property type="molecule type" value="Genomic_DNA"/>
</dbReference>
<name>A0A0B6AK40_PRIM2</name>
<dbReference type="InterPro" id="IPR036259">
    <property type="entry name" value="MFS_trans_sf"/>
</dbReference>
<keyword evidence="7" id="KW-0472">Membrane</keyword>
<protein>
    <submittedName>
        <fullName evidence="9">H+ symporter family protein</fullName>
    </submittedName>
</protein>
<evidence type="ECO:0000256" key="4">
    <source>
        <dbReference type="ARBA" id="ARBA00022519"/>
    </source>
</evidence>
<accession>A0A0B6AK40</accession>
<dbReference type="GeneID" id="93644175"/>
<evidence type="ECO:0000256" key="6">
    <source>
        <dbReference type="ARBA" id="ARBA00022989"/>
    </source>
</evidence>
<evidence type="ECO:0000256" key="1">
    <source>
        <dbReference type="ARBA" id="ARBA00004429"/>
    </source>
</evidence>
<evidence type="ECO:0000313" key="10">
    <source>
        <dbReference type="Proteomes" id="UP000031829"/>
    </source>
</evidence>
<keyword evidence="6" id="KW-1133">Transmembrane helix</keyword>
<comment type="subcellular location">
    <subcellularLocation>
        <location evidence="1">Cell inner membrane</location>
        <topology evidence="1">Multi-pass membrane protein</topology>
    </subcellularLocation>
</comment>
<keyword evidence="5" id="KW-0812">Transmembrane</keyword>
<dbReference type="PANTHER" id="PTHR23522">
    <property type="entry name" value="BLL5896 PROTEIN"/>
    <property type="match status" value="1"/>
</dbReference>
<dbReference type="KEGG" id="bmeg:BG04_684"/>
<dbReference type="AlphaFoldDB" id="A0A0B6AK40"/>
<dbReference type="Proteomes" id="UP000031829">
    <property type="component" value="Chromosome"/>
</dbReference>
<gene>
    <name evidence="9" type="ORF">BG04_684</name>
</gene>
<evidence type="ECO:0000259" key="8">
    <source>
        <dbReference type="PROSITE" id="PS50850"/>
    </source>
</evidence>
<dbReference type="NCBIfam" id="NF007077">
    <property type="entry name" value="PRK09528.1"/>
    <property type="match status" value="1"/>
</dbReference>
<dbReference type="PRINTS" id="PR00174">
    <property type="entry name" value="LACYSMPORT"/>
</dbReference>
<dbReference type="SUPFAM" id="SSF103473">
    <property type="entry name" value="MFS general substrate transporter"/>
    <property type="match status" value="1"/>
</dbReference>
<dbReference type="GO" id="GO:0005886">
    <property type="term" value="C:plasma membrane"/>
    <property type="evidence" value="ECO:0007669"/>
    <property type="project" value="UniProtKB-SubCell"/>
</dbReference>
<dbReference type="HOGENOM" id="CLU_055585_0_0_9"/>
<keyword evidence="2" id="KW-0813">Transport</keyword>
<reference evidence="9 10" key="1">
    <citation type="journal article" date="2015" name="Genome Announc.">
        <title>Complete genome sequences for 35 biothreat assay-relevant bacillus species.</title>
        <authorList>
            <person name="Johnson S.L."/>
            <person name="Daligault H.E."/>
            <person name="Davenport K.W."/>
            <person name="Jaissle J."/>
            <person name="Frey K.G."/>
            <person name="Ladner J.T."/>
            <person name="Broomall S.M."/>
            <person name="Bishop-Lilly K.A."/>
            <person name="Bruce D.C."/>
            <person name="Gibbons H.S."/>
            <person name="Coyne S.R."/>
            <person name="Lo C.C."/>
            <person name="Meincke L."/>
            <person name="Munk A.C."/>
            <person name="Koroleva G.I."/>
            <person name="Rosenzweig C.N."/>
            <person name="Palacios G.F."/>
            <person name="Redden C.L."/>
            <person name="Minogue T.D."/>
            <person name="Chain P.S."/>
        </authorList>
    </citation>
    <scope>NUCLEOTIDE SEQUENCE [LARGE SCALE GENOMIC DNA]</scope>
    <source>
        <strain evidence="10">ATCC 14581 / DSM 32 / JCM 2506 / NBRC 15308 / NCIMB 9376 / NCTC 10342 / NRRL B-14308 / VKM B-512</strain>
    </source>
</reference>
<dbReference type="Pfam" id="PF01306">
    <property type="entry name" value="LacY_symp"/>
    <property type="match status" value="1"/>
</dbReference>
<dbReference type="PROSITE" id="PS50850">
    <property type="entry name" value="MFS"/>
    <property type="match status" value="1"/>
</dbReference>
<sequence length="409" mass="45620">MQNNKLYWKLSSFFFLFFLSIASIFTFFAIWLGQSLNLSGAQTGIVFSVNAVFTMLFQPLYGYISDKLGLRKNLLYFISILVILSGPFLIFIYQPLLNWNFWIGALTGGSYLAITFLAGISAIESYIEKVGRKYEFEFGRARLWGSIGAAVAAAIGGRMLNINPDINFWIASGSGILLLLVIFLTKVEVSTIEEKKAKSLSVQDLGSLFKRKDFWIFMIFMLGTGCIYNVFDQQFPVYYASLFPTEQLGNQIFGYLNAGQVFLESGMLLVAPFIVRKVGPKGGLILAGIIMILRVIGSGLVSDPYSISFIKLLNAPEFAIIIVSVFKYLATHFDTKFSSILYLVGYQFAMQLGAVILSPIVGNLYDSIGFRQTYLIMGVIVTIFTLFGAFLLRNKNQASKDRNDSKLTA</sequence>
<evidence type="ECO:0000256" key="7">
    <source>
        <dbReference type="ARBA" id="ARBA00023136"/>
    </source>
</evidence>
<dbReference type="NCBIfam" id="TIGR00882">
    <property type="entry name" value="2A0105"/>
    <property type="match status" value="1"/>
</dbReference>
<dbReference type="RefSeq" id="WP_034649762.1">
    <property type="nucleotide sequence ID" value="NZ_BCVB01000012.1"/>
</dbReference>
<evidence type="ECO:0000256" key="3">
    <source>
        <dbReference type="ARBA" id="ARBA00022475"/>
    </source>
</evidence>
<keyword evidence="3" id="KW-1003">Cell membrane</keyword>
<dbReference type="Gene3D" id="1.20.1250.20">
    <property type="entry name" value="MFS general substrate transporter like domains"/>
    <property type="match status" value="2"/>
</dbReference>
<evidence type="ECO:0000256" key="5">
    <source>
        <dbReference type="ARBA" id="ARBA00022692"/>
    </source>
</evidence>
<proteinExistence type="predicted"/>
<evidence type="ECO:0000256" key="2">
    <source>
        <dbReference type="ARBA" id="ARBA00022448"/>
    </source>
</evidence>
<feature type="domain" description="Major facilitator superfamily (MFS) profile" evidence="8">
    <location>
        <begin position="6"/>
        <end position="396"/>
    </location>
</feature>
<dbReference type="GO" id="GO:0015528">
    <property type="term" value="F:lactose:proton symporter activity"/>
    <property type="evidence" value="ECO:0007669"/>
    <property type="project" value="TreeGrafter"/>
</dbReference>
<dbReference type="PANTHER" id="PTHR23522:SF10">
    <property type="entry name" value="3-PHENYLPROPIONIC ACID TRANSPORTER-RELATED"/>
    <property type="match status" value="1"/>
</dbReference>
<dbReference type="InterPro" id="IPR020846">
    <property type="entry name" value="MFS_dom"/>
</dbReference>